<sequence>MQIQGKFSFKETKKFIQSPPEATGLQFWVDELGSHVYDIA</sequence>
<dbReference type="EMBL" id="AMZY02000018">
    <property type="protein sequence ID" value="EMS31683.1"/>
    <property type="molecule type" value="Genomic_DNA"/>
</dbReference>
<organism evidence="1 2">
    <name type="scientific">Mariniradius saccharolyticus AK6</name>
    <dbReference type="NCBI Taxonomy" id="1239962"/>
    <lineage>
        <taxon>Bacteria</taxon>
        <taxon>Pseudomonadati</taxon>
        <taxon>Bacteroidota</taxon>
        <taxon>Cytophagia</taxon>
        <taxon>Cytophagales</taxon>
        <taxon>Cyclobacteriaceae</taxon>
        <taxon>Mariniradius</taxon>
    </lineage>
</organism>
<comment type="caution">
    <text evidence="1">The sequence shown here is derived from an EMBL/GenBank/DDBJ whole genome shotgun (WGS) entry which is preliminary data.</text>
</comment>
<protein>
    <submittedName>
        <fullName evidence="1">Uncharacterized protein</fullName>
    </submittedName>
</protein>
<evidence type="ECO:0000313" key="1">
    <source>
        <dbReference type="EMBL" id="EMS31683.1"/>
    </source>
</evidence>
<gene>
    <name evidence="1" type="ORF">C943_01954</name>
</gene>
<accession>M7XAL2</accession>
<proteinExistence type="predicted"/>
<name>M7XAL2_9BACT</name>
<reference evidence="1" key="1">
    <citation type="submission" date="2013-01" db="EMBL/GenBank/DDBJ databases">
        <title>Genome assembly of Mariniradius saccharolyticus AK6.</title>
        <authorList>
            <person name="Vaidya B."/>
            <person name="Khatri I."/>
            <person name="Tanuku N.R.S."/>
            <person name="Subramanian S."/>
            <person name="Pinnaka A."/>
        </authorList>
    </citation>
    <scope>NUCLEOTIDE SEQUENCE [LARGE SCALE GENOMIC DNA]</scope>
    <source>
        <strain evidence="1">AK6</strain>
    </source>
</reference>
<keyword evidence="2" id="KW-1185">Reference proteome</keyword>
<dbReference type="AlphaFoldDB" id="M7XAL2"/>
<evidence type="ECO:0000313" key="2">
    <source>
        <dbReference type="Proteomes" id="UP000010953"/>
    </source>
</evidence>
<dbReference type="InParanoid" id="M7XAL2"/>
<dbReference type="Proteomes" id="UP000010953">
    <property type="component" value="Unassembled WGS sequence"/>
</dbReference>